<dbReference type="InterPro" id="IPR011701">
    <property type="entry name" value="MFS"/>
</dbReference>
<dbReference type="SUPFAM" id="SSF103473">
    <property type="entry name" value="MFS general substrate transporter"/>
    <property type="match status" value="1"/>
</dbReference>
<feature type="transmembrane region" description="Helical" evidence="6">
    <location>
        <begin position="115"/>
        <end position="139"/>
    </location>
</feature>
<reference evidence="8 9" key="1">
    <citation type="journal article" date="2021" name="Environ. Microbiol.">
        <title>Gene family expansions and transcriptome signatures uncover fungal adaptations to wood decay.</title>
        <authorList>
            <person name="Hage H."/>
            <person name="Miyauchi S."/>
            <person name="Viragh M."/>
            <person name="Drula E."/>
            <person name="Min B."/>
            <person name="Chaduli D."/>
            <person name="Navarro D."/>
            <person name="Favel A."/>
            <person name="Norest M."/>
            <person name="Lesage-Meessen L."/>
            <person name="Balint B."/>
            <person name="Merenyi Z."/>
            <person name="de Eugenio L."/>
            <person name="Morin E."/>
            <person name="Martinez A.T."/>
            <person name="Baldrian P."/>
            <person name="Stursova M."/>
            <person name="Martinez M.J."/>
            <person name="Novotny C."/>
            <person name="Magnuson J.K."/>
            <person name="Spatafora J.W."/>
            <person name="Maurice S."/>
            <person name="Pangilinan J."/>
            <person name="Andreopoulos W."/>
            <person name="LaButti K."/>
            <person name="Hundley H."/>
            <person name="Na H."/>
            <person name="Kuo A."/>
            <person name="Barry K."/>
            <person name="Lipzen A."/>
            <person name="Henrissat B."/>
            <person name="Riley R."/>
            <person name="Ahrendt S."/>
            <person name="Nagy L.G."/>
            <person name="Grigoriev I.V."/>
            <person name="Martin F."/>
            <person name="Rosso M.N."/>
        </authorList>
    </citation>
    <scope>NUCLEOTIDE SEQUENCE [LARGE SCALE GENOMIC DNA]</scope>
    <source>
        <strain evidence="8 9">CIRM-BRFM 1785</strain>
    </source>
</reference>
<feature type="transmembrane region" description="Helical" evidence="6">
    <location>
        <begin position="531"/>
        <end position="551"/>
    </location>
</feature>
<evidence type="ECO:0000256" key="5">
    <source>
        <dbReference type="SAM" id="MobiDB-lite"/>
    </source>
</evidence>
<evidence type="ECO:0000259" key="7">
    <source>
        <dbReference type="PROSITE" id="PS50850"/>
    </source>
</evidence>
<feature type="region of interest" description="Disordered" evidence="5">
    <location>
        <begin position="1"/>
        <end position="74"/>
    </location>
</feature>
<feature type="transmembrane region" description="Helical" evidence="6">
    <location>
        <begin position="394"/>
        <end position="413"/>
    </location>
</feature>
<feature type="transmembrane region" description="Helical" evidence="6">
    <location>
        <begin position="433"/>
        <end position="453"/>
    </location>
</feature>
<keyword evidence="3 6" id="KW-1133">Transmembrane helix</keyword>
<proteinExistence type="predicted"/>
<dbReference type="Pfam" id="PF07690">
    <property type="entry name" value="MFS_1"/>
    <property type="match status" value="1"/>
</dbReference>
<keyword evidence="9" id="KW-1185">Reference proteome</keyword>
<evidence type="ECO:0000256" key="4">
    <source>
        <dbReference type="ARBA" id="ARBA00023136"/>
    </source>
</evidence>
<keyword evidence="4 6" id="KW-0472">Membrane</keyword>
<feature type="transmembrane region" description="Helical" evidence="6">
    <location>
        <begin position="501"/>
        <end position="519"/>
    </location>
</feature>
<dbReference type="PANTHER" id="PTHR23502">
    <property type="entry name" value="MAJOR FACILITATOR SUPERFAMILY"/>
    <property type="match status" value="1"/>
</dbReference>
<comment type="caution">
    <text evidence="8">The sequence shown here is derived from an EMBL/GenBank/DDBJ whole genome shotgun (WGS) entry which is preliminary data.</text>
</comment>
<name>A0ABQ8KRR8_9APHY</name>
<dbReference type="PANTHER" id="PTHR23502:SF60">
    <property type="entry name" value="MAJOR FACILITATOR SUPERFAMILY (MFS) PROFILE DOMAIN-CONTAINING PROTEIN-RELATED"/>
    <property type="match status" value="1"/>
</dbReference>
<feature type="domain" description="Major facilitator superfamily (MFS) profile" evidence="7">
    <location>
        <begin position="84"/>
        <end position="592"/>
    </location>
</feature>
<dbReference type="PROSITE" id="PS50850">
    <property type="entry name" value="MFS"/>
    <property type="match status" value="1"/>
</dbReference>
<comment type="subcellular location">
    <subcellularLocation>
        <location evidence="1">Membrane</location>
        <topology evidence="1">Multi-pass membrane protein</topology>
    </subcellularLocation>
</comment>
<dbReference type="Proteomes" id="UP000814176">
    <property type="component" value="Unassembled WGS sequence"/>
</dbReference>
<dbReference type="Gene3D" id="1.20.1250.20">
    <property type="entry name" value="MFS general substrate transporter like domains"/>
    <property type="match status" value="1"/>
</dbReference>
<sequence>MTRESGMTSETATLRGDTEPSAPSAPTKTGFPKPDSRIGQEIAGERSSSQTTSQSHEDVQIIDWDGPDDPENPKNWSFKKKWAATAIVSAFTFISPVSSSMIAPASDQLAQEFGITSETVIALVTSIFVLAYGTLLIHLGAYRQSHLRSTALGPLFLGPLSEIFGRSRVLQLANMWYLGKCEIVRTKAESLRLILVAAWNLGCGFAQNTGQLIAFRFLAGLGGSAPLSIGGGVLGDCWRPEERGQAIALYSLAPLLGPVIGPVCGAWIGQRSTWRWVVRLIQAFESHMALTFAVQFWSTTIVDAFIQCMGVLFLQESKLLFALPTIPSHGRALLSAYAPILLERKAARIRKNMDPEKAERRIIRTAFDSADRHWQQIVSRSLVRPFKLFFREPIIMLLGIYMAFVYGTLYLFLTTIDGMFEGIYGERVGIAGLNYLALGVGLTGASQINARSLDAIYKYFTKKNNGVGRPEFRLPSMVPGTILLPIGLFITGWTAQNHTHWIAPDIGIALVGAGIILNFQCIQTYIIDAFTLHAASALAAATFLRSCAGFGFPLFAPSMYNALGYGKGDSILAAVAIVVGCPAPWLFWTYGERIRAASKYARS</sequence>
<feature type="transmembrane region" description="Helical" evidence="6">
    <location>
        <begin position="571"/>
        <end position="590"/>
    </location>
</feature>
<evidence type="ECO:0000256" key="6">
    <source>
        <dbReference type="SAM" id="Phobius"/>
    </source>
</evidence>
<dbReference type="RefSeq" id="XP_047782794.1">
    <property type="nucleotide sequence ID" value="XM_047926330.1"/>
</dbReference>
<dbReference type="InterPro" id="IPR020846">
    <property type="entry name" value="MFS_dom"/>
</dbReference>
<feature type="transmembrane region" description="Helical" evidence="6">
    <location>
        <begin position="474"/>
        <end position="495"/>
    </location>
</feature>
<accession>A0ABQ8KRR8</accession>
<evidence type="ECO:0000256" key="1">
    <source>
        <dbReference type="ARBA" id="ARBA00004141"/>
    </source>
</evidence>
<evidence type="ECO:0000256" key="3">
    <source>
        <dbReference type="ARBA" id="ARBA00022989"/>
    </source>
</evidence>
<dbReference type="InterPro" id="IPR036259">
    <property type="entry name" value="MFS_trans_sf"/>
</dbReference>
<keyword evidence="2 6" id="KW-0812">Transmembrane</keyword>
<organism evidence="8 9">
    <name type="scientific">Rhodofomes roseus</name>
    <dbReference type="NCBI Taxonomy" id="34475"/>
    <lineage>
        <taxon>Eukaryota</taxon>
        <taxon>Fungi</taxon>
        <taxon>Dikarya</taxon>
        <taxon>Basidiomycota</taxon>
        <taxon>Agaricomycotina</taxon>
        <taxon>Agaricomycetes</taxon>
        <taxon>Polyporales</taxon>
        <taxon>Rhodofomes</taxon>
    </lineage>
</organism>
<evidence type="ECO:0000313" key="9">
    <source>
        <dbReference type="Proteomes" id="UP000814176"/>
    </source>
</evidence>
<protein>
    <submittedName>
        <fullName evidence="8">MFS polyamine transporter</fullName>
    </submittedName>
</protein>
<gene>
    <name evidence="8" type="ORF">C8Q71DRAFT_828532</name>
</gene>
<feature type="transmembrane region" description="Helical" evidence="6">
    <location>
        <begin position="82"/>
        <end position="103"/>
    </location>
</feature>
<dbReference type="GeneID" id="72007062"/>
<evidence type="ECO:0000313" key="8">
    <source>
        <dbReference type="EMBL" id="KAH9841495.1"/>
    </source>
</evidence>
<feature type="transmembrane region" description="Helical" evidence="6">
    <location>
        <begin position="213"/>
        <end position="235"/>
    </location>
</feature>
<dbReference type="CDD" id="cd17323">
    <property type="entry name" value="MFS_Tpo1_MDR_like"/>
    <property type="match status" value="1"/>
</dbReference>
<feature type="transmembrane region" description="Helical" evidence="6">
    <location>
        <begin position="247"/>
        <end position="268"/>
    </location>
</feature>
<dbReference type="EMBL" id="JADCUA010000003">
    <property type="protein sequence ID" value="KAH9841495.1"/>
    <property type="molecule type" value="Genomic_DNA"/>
</dbReference>
<feature type="compositionally biased region" description="Polar residues" evidence="5">
    <location>
        <begin position="1"/>
        <end position="12"/>
    </location>
</feature>
<evidence type="ECO:0000256" key="2">
    <source>
        <dbReference type="ARBA" id="ARBA00022692"/>
    </source>
</evidence>